<evidence type="ECO:0000256" key="1">
    <source>
        <dbReference type="SAM" id="MobiDB-lite"/>
    </source>
</evidence>
<accession>A0AAE8YK21</accession>
<protein>
    <submittedName>
        <fullName evidence="2">Uncharacterized protein</fullName>
    </submittedName>
</protein>
<proteinExistence type="predicted"/>
<reference evidence="2" key="1">
    <citation type="submission" date="2021-10" db="EMBL/GenBank/DDBJ databases">
        <authorList>
            <person name="Valenzuela N."/>
            <person name="Pablo J."/>
            <person name="Strother B."/>
            <person name="Cravalho Y."/>
            <person name="Barto Z."/>
            <person name="Kane C."/>
            <person name="Chong R.A."/>
            <person name="Kawasaki K."/>
            <person name="Cruz S."/>
            <person name="Porter M.L."/>
            <person name="Pearce R."/>
            <person name="Hohenstein G."/>
            <person name="Li K."/>
            <person name="Kaniho J."/>
            <person name="Sadones M."/>
            <person name="Hamlin F."/>
            <person name="Daniels M."/>
            <person name="McKee K."/>
            <person name="Reed F."/>
            <person name="Donachie S."/>
            <person name="Bollivar D.W."/>
            <person name="Garlena R.A."/>
            <person name="Russell D.A."/>
            <person name="Jacobs-Sera D."/>
            <person name="Hatfull G.F."/>
        </authorList>
    </citation>
    <scope>NUCLEOTIDE SEQUENCE</scope>
</reference>
<evidence type="ECO:0000313" key="2">
    <source>
        <dbReference type="EMBL" id="UGL61895.1"/>
    </source>
</evidence>
<organism evidence="2 3">
    <name type="scientific">Arthrobacter phage EastWest</name>
    <dbReference type="NCBI Taxonomy" id="2894292"/>
    <lineage>
        <taxon>Viruses</taxon>
        <taxon>Duplodnaviria</taxon>
        <taxon>Heunggongvirae</taxon>
        <taxon>Uroviricota</taxon>
        <taxon>Caudoviricetes</taxon>
        <taxon>Berryhillviridae</taxon>
        <taxon>Eastwestvirus</taxon>
        <taxon>Eastwestvirus eastwest</taxon>
    </lineage>
</organism>
<evidence type="ECO:0000313" key="3">
    <source>
        <dbReference type="Proteomes" id="UP000827897"/>
    </source>
</evidence>
<feature type="region of interest" description="Disordered" evidence="1">
    <location>
        <begin position="86"/>
        <end position="105"/>
    </location>
</feature>
<sequence>MAARRTTRTASAAKSTEEETGTQASTVESDLSYEPKSLADFNVASSAGSIPDEDVEALKAADAAEEEPVAEEQVEVADQLRKKFIEGEDAPVADEPAVAELDTSNPRELGGDVLVVVLFDYYRLRYDGVFVVTRKGEVLKVSEKEADRGVSIGGLHKIED</sequence>
<dbReference type="Proteomes" id="UP000827897">
    <property type="component" value="Segment"/>
</dbReference>
<name>A0AAE8YK21_9CAUD</name>
<gene>
    <name evidence="2" type="primary">11</name>
    <name evidence="2" type="ORF">SEA_EASTWEST_11</name>
</gene>
<dbReference type="EMBL" id="OK999980">
    <property type="protein sequence ID" value="UGL61895.1"/>
    <property type="molecule type" value="Genomic_DNA"/>
</dbReference>
<feature type="compositionally biased region" description="Low complexity" evidence="1">
    <location>
        <begin position="1"/>
        <end position="14"/>
    </location>
</feature>
<keyword evidence="3" id="KW-1185">Reference proteome</keyword>
<feature type="region of interest" description="Disordered" evidence="1">
    <location>
        <begin position="1"/>
        <end position="31"/>
    </location>
</feature>